<feature type="compositionally biased region" description="Basic and acidic residues" evidence="1">
    <location>
        <begin position="182"/>
        <end position="195"/>
    </location>
</feature>
<gene>
    <name evidence="2" type="ORF">ANCCAN_04768</name>
</gene>
<proteinExistence type="predicted"/>
<dbReference type="AlphaFoldDB" id="A0A368H1P0"/>
<organism evidence="2 3">
    <name type="scientific">Ancylostoma caninum</name>
    <name type="common">Dog hookworm</name>
    <dbReference type="NCBI Taxonomy" id="29170"/>
    <lineage>
        <taxon>Eukaryota</taxon>
        <taxon>Metazoa</taxon>
        <taxon>Ecdysozoa</taxon>
        <taxon>Nematoda</taxon>
        <taxon>Chromadorea</taxon>
        <taxon>Rhabditida</taxon>
        <taxon>Rhabditina</taxon>
        <taxon>Rhabditomorpha</taxon>
        <taxon>Strongyloidea</taxon>
        <taxon>Ancylostomatidae</taxon>
        <taxon>Ancylostomatinae</taxon>
        <taxon>Ancylostoma</taxon>
    </lineage>
</organism>
<feature type="region of interest" description="Disordered" evidence="1">
    <location>
        <begin position="182"/>
        <end position="232"/>
    </location>
</feature>
<sequence length="316" mass="35162">MTRATFGCKVCGDFKKVALGRWTSHQPHIIVMLSALAHFHGLEVKDLKEIYRSFQIRRMVCREHYVDAASSIAAAIEAHTGTFHQCGINVDGVVTEASLTKLLPAVVLNDLKSFAKEMDANITLTMRNVAHFVNDVLARHGLRGVTAATSNHIYVPAKREAPRKRKKIDEVVNHVKKLKEEVVDTTSREETRADSAENTEEYDPRRSPLIDVTSCDSPAHDEDAQEKSSAHLDNDLQSTQIEANILDKFYLVQGRMLLKLFRFCPSCGNNLSTSEQSTVSFTAIGSAPIVQYICSNCSSSTAMTQRWDGQPAREIL</sequence>
<dbReference type="OrthoDB" id="5876289at2759"/>
<protein>
    <submittedName>
        <fullName evidence="2">Uncharacterized protein</fullName>
    </submittedName>
</protein>
<accession>A0A368H1P0</accession>
<keyword evidence="3" id="KW-1185">Reference proteome</keyword>
<dbReference type="Proteomes" id="UP000252519">
    <property type="component" value="Unassembled WGS sequence"/>
</dbReference>
<evidence type="ECO:0000256" key="1">
    <source>
        <dbReference type="SAM" id="MobiDB-lite"/>
    </source>
</evidence>
<comment type="caution">
    <text evidence="2">The sequence shown here is derived from an EMBL/GenBank/DDBJ whole genome shotgun (WGS) entry which is preliminary data.</text>
</comment>
<evidence type="ECO:0000313" key="3">
    <source>
        <dbReference type="Proteomes" id="UP000252519"/>
    </source>
</evidence>
<dbReference type="EMBL" id="JOJR01000037">
    <property type="protein sequence ID" value="RCN49195.1"/>
    <property type="molecule type" value="Genomic_DNA"/>
</dbReference>
<feature type="compositionally biased region" description="Basic and acidic residues" evidence="1">
    <location>
        <begin position="218"/>
        <end position="232"/>
    </location>
</feature>
<reference evidence="2 3" key="1">
    <citation type="submission" date="2014-10" db="EMBL/GenBank/DDBJ databases">
        <title>Draft genome of the hookworm Ancylostoma caninum.</title>
        <authorList>
            <person name="Mitreva M."/>
        </authorList>
    </citation>
    <scope>NUCLEOTIDE SEQUENCE [LARGE SCALE GENOMIC DNA]</scope>
    <source>
        <strain evidence="2 3">Baltimore</strain>
    </source>
</reference>
<evidence type="ECO:0000313" key="2">
    <source>
        <dbReference type="EMBL" id="RCN49195.1"/>
    </source>
</evidence>
<name>A0A368H1P0_ANCCA</name>